<evidence type="ECO:0000313" key="2">
    <source>
        <dbReference type="Proteomes" id="UP000717364"/>
    </source>
</evidence>
<dbReference type="Gene3D" id="3.40.50.150">
    <property type="entry name" value="Vaccinia Virus protein VP39"/>
    <property type="match status" value="1"/>
</dbReference>
<accession>A0A947DJ75</accession>
<sequence length="211" mass="23507">MPDFKPNDGRLYAPATERNREAILEVLERILPNPGTILEIASGTGEHASFFAPKLAPRRWLPSDISAPMLKSITAWQQATNARYLQPAIELDVRDEPWPIETNAKQSIDAIVNINMIHIAPWKACEAMMAGAGRILPENGVLYLYGPFKRNGQHTAPSNATFDTWLKEQTTDWGVRDVEAVEGTAKVHQLALKEVIDMPANNLSLVFHKQS</sequence>
<dbReference type="Proteomes" id="UP000717364">
    <property type="component" value="Unassembled WGS sequence"/>
</dbReference>
<name>A0A947DJ75_9CYAN</name>
<gene>
    <name evidence="1" type="ORF">IXB50_18490</name>
</gene>
<reference evidence="1" key="2">
    <citation type="journal article" date="2021" name="Mar. Drugs">
        <title>Genome Reduction and Secondary Metabolism of the Marine Sponge-Associated Cyanobacterium Leptothoe.</title>
        <authorList>
            <person name="Konstantinou D."/>
            <person name="Popin R.V."/>
            <person name="Fewer D.P."/>
            <person name="Sivonen K."/>
            <person name="Gkelis S."/>
        </authorList>
    </citation>
    <scope>NUCLEOTIDE SEQUENCE</scope>
    <source>
        <strain evidence="1">TAU-MAC 1115</strain>
    </source>
</reference>
<protein>
    <submittedName>
        <fullName evidence="1">DUF938 domain-containing protein</fullName>
    </submittedName>
</protein>
<dbReference type="SUPFAM" id="SSF53335">
    <property type="entry name" value="S-adenosyl-L-methionine-dependent methyltransferases"/>
    <property type="match status" value="1"/>
</dbReference>
<dbReference type="InterPro" id="IPR029063">
    <property type="entry name" value="SAM-dependent_MTases_sf"/>
</dbReference>
<dbReference type="RefSeq" id="WP_215610482.1">
    <property type="nucleotide sequence ID" value="NZ_JADOES010000046.1"/>
</dbReference>
<dbReference type="AlphaFoldDB" id="A0A947DJ75"/>
<dbReference type="PANTHER" id="PTHR20974:SF0">
    <property type="entry name" value="UPF0585 PROTEIN CG18661"/>
    <property type="match status" value="1"/>
</dbReference>
<evidence type="ECO:0000313" key="1">
    <source>
        <dbReference type="EMBL" id="MBT9317415.1"/>
    </source>
</evidence>
<proteinExistence type="predicted"/>
<dbReference type="InterPro" id="IPR010342">
    <property type="entry name" value="DUF938"/>
</dbReference>
<reference evidence="1" key="1">
    <citation type="submission" date="2020-11" db="EMBL/GenBank/DDBJ databases">
        <authorList>
            <person name="Konstantinou D."/>
            <person name="Gkelis S."/>
            <person name="Popin R."/>
            <person name="Fewer D."/>
            <person name="Sivonen K."/>
        </authorList>
    </citation>
    <scope>NUCLEOTIDE SEQUENCE</scope>
    <source>
        <strain evidence="1">TAU-MAC 1115</strain>
    </source>
</reference>
<dbReference type="Pfam" id="PF06080">
    <property type="entry name" value="DUF938"/>
    <property type="match status" value="1"/>
</dbReference>
<keyword evidence="2" id="KW-1185">Reference proteome</keyword>
<organism evidence="1 2">
    <name type="scientific">Leptothoe spongobia TAU-MAC 1115</name>
    <dbReference type="NCBI Taxonomy" id="1967444"/>
    <lineage>
        <taxon>Bacteria</taxon>
        <taxon>Bacillati</taxon>
        <taxon>Cyanobacteriota</taxon>
        <taxon>Cyanophyceae</taxon>
        <taxon>Nodosilineales</taxon>
        <taxon>Cymatolegaceae</taxon>
        <taxon>Leptothoe</taxon>
        <taxon>Leptothoe spongobia</taxon>
    </lineage>
</organism>
<dbReference type="PANTHER" id="PTHR20974">
    <property type="entry name" value="UPF0585 PROTEIN CG18661"/>
    <property type="match status" value="1"/>
</dbReference>
<dbReference type="EMBL" id="JADOES010000046">
    <property type="protein sequence ID" value="MBT9317415.1"/>
    <property type="molecule type" value="Genomic_DNA"/>
</dbReference>
<comment type="caution">
    <text evidence="1">The sequence shown here is derived from an EMBL/GenBank/DDBJ whole genome shotgun (WGS) entry which is preliminary data.</text>
</comment>